<dbReference type="PANTHER" id="PTHR34846">
    <property type="entry name" value="4-CARBOXYMUCONOLACTONE DECARBOXYLASE FAMILY PROTEIN (AFU_ORTHOLOGUE AFUA_6G11590)"/>
    <property type="match status" value="1"/>
</dbReference>
<dbReference type="Gene3D" id="1.20.1290.10">
    <property type="entry name" value="AhpD-like"/>
    <property type="match status" value="1"/>
</dbReference>
<dbReference type="InterPro" id="IPR029032">
    <property type="entry name" value="AhpD-like"/>
</dbReference>
<comment type="caution">
    <text evidence="2">The sequence shown here is derived from an EMBL/GenBank/DDBJ whole genome shotgun (WGS) entry which is preliminary data.</text>
</comment>
<name>A0A4Y9QVF1_9MICO</name>
<evidence type="ECO:0000259" key="1">
    <source>
        <dbReference type="Pfam" id="PF02627"/>
    </source>
</evidence>
<dbReference type="Pfam" id="PF02627">
    <property type="entry name" value="CMD"/>
    <property type="match status" value="1"/>
</dbReference>
<sequence>MPVRIDFDSVTPGYSRAMSALDEAATAELDRVGFDARLRELIRLRASQLNGCAYCVDQHSKSAVAAGDTHQRVHAVAVWQESGFFTARERAALAFTESVTLLADTHVPDEVVAEARAVFSDDEVGALLSAVVTINAWNAIAVTTRAWRPRRDRD</sequence>
<gene>
    <name evidence="2" type="ORF">E4M00_14650</name>
</gene>
<dbReference type="InterPro" id="IPR003779">
    <property type="entry name" value="CMD-like"/>
</dbReference>
<protein>
    <submittedName>
        <fullName evidence="2">Carboxymuconolactone decarboxylase family protein</fullName>
    </submittedName>
</protein>
<feature type="domain" description="Carboxymuconolactone decarboxylase-like" evidence="1">
    <location>
        <begin position="14"/>
        <end position="97"/>
    </location>
</feature>
<reference evidence="2 3" key="1">
    <citation type="journal article" date="2018" name="J. Microbiol.">
        <title>Leifsonia flava sp. nov., a novel actinobacterium isolated from the rhizosphere of Aquilegia viridiflora.</title>
        <authorList>
            <person name="Cai Y."/>
            <person name="Tao W.Z."/>
            <person name="Ma Y.J."/>
            <person name="Cheng J."/>
            <person name="Zhang M.Y."/>
            <person name="Zhang Y.X."/>
        </authorList>
    </citation>
    <scope>NUCLEOTIDE SEQUENCE [LARGE SCALE GENOMIC DNA]</scope>
    <source>
        <strain evidence="2 3">SYP-B2174</strain>
    </source>
</reference>
<dbReference type="AlphaFoldDB" id="A0A4Y9QVF1"/>
<dbReference type="PANTHER" id="PTHR34846:SF5">
    <property type="entry name" value="CARBOXYMUCONOLACTONE DECARBOXYLASE-LIKE DOMAIN-CONTAINING PROTEIN"/>
    <property type="match status" value="1"/>
</dbReference>
<accession>A0A4Y9QVF1</accession>
<organism evidence="2 3">
    <name type="scientific">Orlajensenia leifsoniae</name>
    <dbReference type="NCBI Taxonomy" id="2561933"/>
    <lineage>
        <taxon>Bacteria</taxon>
        <taxon>Bacillati</taxon>
        <taxon>Actinomycetota</taxon>
        <taxon>Actinomycetes</taxon>
        <taxon>Micrococcales</taxon>
        <taxon>Microbacteriaceae</taxon>
        <taxon>Orlajensenia</taxon>
    </lineage>
</organism>
<evidence type="ECO:0000313" key="2">
    <source>
        <dbReference type="EMBL" id="TFV95432.1"/>
    </source>
</evidence>
<dbReference type="InterPro" id="IPR004675">
    <property type="entry name" value="AhpD_core"/>
</dbReference>
<keyword evidence="3" id="KW-1185">Reference proteome</keyword>
<evidence type="ECO:0000313" key="3">
    <source>
        <dbReference type="Proteomes" id="UP000298127"/>
    </source>
</evidence>
<proteinExistence type="predicted"/>
<dbReference type="Proteomes" id="UP000298127">
    <property type="component" value="Unassembled WGS sequence"/>
</dbReference>
<dbReference type="SUPFAM" id="SSF69118">
    <property type="entry name" value="AhpD-like"/>
    <property type="match status" value="1"/>
</dbReference>
<dbReference type="EMBL" id="SPQZ01000006">
    <property type="protein sequence ID" value="TFV95432.1"/>
    <property type="molecule type" value="Genomic_DNA"/>
</dbReference>
<dbReference type="GO" id="GO:0051920">
    <property type="term" value="F:peroxiredoxin activity"/>
    <property type="evidence" value="ECO:0007669"/>
    <property type="project" value="InterPro"/>
</dbReference>
<dbReference type="NCBIfam" id="TIGR00778">
    <property type="entry name" value="ahpD_dom"/>
    <property type="match status" value="1"/>
</dbReference>